<evidence type="ECO:0008006" key="3">
    <source>
        <dbReference type="Google" id="ProtNLM"/>
    </source>
</evidence>
<organism evidence="1 2">
    <name type="scientific">Paeniroseomonas aquatica</name>
    <dbReference type="NCBI Taxonomy" id="373043"/>
    <lineage>
        <taxon>Bacteria</taxon>
        <taxon>Pseudomonadati</taxon>
        <taxon>Pseudomonadota</taxon>
        <taxon>Alphaproteobacteria</taxon>
        <taxon>Acetobacterales</taxon>
        <taxon>Acetobacteraceae</taxon>
        <taxon>Paeniroseomonas</taxon>
    </lineage>
</organism>
<reference evidence="2" key="1">
    <citation type="journal article" date="2019" name="Int. J. Syst. Evol. Microbiol.">
        <title>The Global Catalogue of Microorganisms (GCM) 10K type strain sequencing project: providing services to taxonomists for standard genome sequencing and annotation.</title>
        <authorList>
            <consortium name="The Broad Institute Genomics Platform"/>
            <consortium name="The Broad Institute Genome Sequencing Center for Infectious Disease"/>
            <person name="Wu L."/>
            <person name="Ma J."/>
        </authorList>
    </citation>
    <scope>NUCLEOTIDE SEQUENCE [LARGE SCALE GENOMIC DNA]</scope>
    <source>
        <strain evidence="2">CECT 7131</strain>
    </source>
</reference>
<comment type="caution">
    <text evidence="1">The sequence shown here is derived from an EMBL/GenBank/DDBJ whole genome shotgun (WGS) entry which is preliminary data.</text>
</comment>
<proteinExistence type="predicted"/>
<accession>A0ABT8A8S6</accession>
<protein>
    <recommendedName>
        <fullName evidence="3">Calcium-binding protein</fullName>
    </recommendedName>
</protein>
<evidence type="ECO:0000313" key="1">
    <source>
        <dbReference type="EMBL" id="MDN3566036.1"/>
    </source>
</evidence>
<dbReference type="RefSeq" id="WP_290317929.1">
    <property type="nucleotide sequence ID" value="NZ_JAUFPN010000159.1"/>
</dbReference>
<gene>
    <name evidence="1" type="ORF">QWZ14_16830</name>
</gene>
<evidence type="ECO:0000313" key="2">
    <source>
        <dbReference type="Proteomes" id="UP001529369"/>
    </source>
</evidence>
<keyword evidence="2" id="KW-1185">Reference proteome</keyword>
<sequence length="260" mass="28170">MASDVNVLVRGQSNAERFVDYGGAARLEQRLEAALNNVDIHIVESHSNQVNSIYSGSAFLNWDTDGKQQDLVSFIKGQTADIRDNPTITLWIHNEFDGETPGVSTGQWVSEVRADAALVRSAFEQGADTTPYVFTYVPFPTFQDGSLQAIQNGMWQLSSDGTFNARFDSNAMNGIAMDGDGYNNSRHMGSSDALRVADQLMPGMIETVSGLANVAAMPTAGDSIVSVPQSETPVIAEVVDWDTIAAQVIANFNATGIWYY</sequence>
<dbReference type="EMBL" id="JAUFPN010000159">
    <property type="protein sequence ID" value="MDN3566036.1"/>
    <property type="molecule type" value="Genomic_DNA"/>
</dbReference>
<dbReference type="Proteomes" id="UP001529369">
    <property type="component" value="Unassembled WGS sequence"/>
</dbReference>
<name>A0ABT8A8S6_9PROT</name>